<dbReference type="AlphaFoldDB" id="A0A3Q8XNI6"/>
<organism evidence="2 3">
    <name type="scientific">Georhizobium profundi</name>
    <dbReference type="NCBI Taxonomy" id="2341112"/>
    <lineage>
        <taxon>Bacteria</taxon>
        <taxon>Pseudomonadati</taxon>
        <taxon>Pseudomonadota</taxon>
        <taxon>Alphaproteobacteria</taxon>
        <taxon>Hyphomicrobiales</taxon>
        <taxon>Rhizobiaceae</taxon>
        <taxon>Georhizobium</taxon>
    </lineage>
</organism>
<reference evidence="2 3" key="1">
    <citation type="submission" date="2018-09" db="EMBL/GenBank/DDBJ databases">
        <title>Marinorhizobium profundi gen. nov., sp. nov., isolated from a deep-sea sediment sample from the New Britain Trench and proposal of Marinorhizobiaceae fam. nov. in the order Rhizobiales of the class Alphaproteobacteria.</title>
        <authorList>
            <person name="Cao J."/>
        </authorList>
    </citation>
    <scope>NUCLEOTIDE SEQUENCE [LARGE SCALE GENOMIC DNA]</scope>
    <source>
        <strain evidence="2 3">WS11</strain>
    </source>
</reference>
<proteinExistence type="predicted"/>
<evidence type="ECO:0000256" key="1">
    <source>
        <dbReference type="SAM" id="SignalP"/>
    </source>
</evidence>
<keyword evidence="1" id="KW-0732">Signal</keyword>
<dbReference type="OrthoDB" id="8778063at2"/>
<dbReference type="EMBL" id="CP032509">
    <property type="protein sequence ID" value="AZN71537.1"/>
    <property type="molecule type" value="Genomic_DNA"/>
</dbReference>
<protein>
    <recommendedName>
        <fullName evidence="4">DUF2147 domain-containing protein</fullName>
    </recommendedName>
</protein>
<keyword evidence="3" id="KW-1185">Reference proteome</keyword>
<dbReference type="KEGG" id="abaw:D5400_09890"/>
<dbReference type="RefSeq" id="WP_126009846.1">
    <property type="nucleotide sequence ID" value="NZ_CP032509.1"/>
</dbReference>
<feature type="signal peptide" evidence="1">
    <location>
        <begin position="1"/>
        <end position="22"/>
    </location>
</feature>
<accession>A0A3Q8XNI6</accession>
<evidence type="ECO:0008006" key="4">
    <source>
        <dbReference type="Google" id="ProtNLM"/>
    </source>
</evidence>
<evidence type="ECO:0000313" key="3">
    <source>
        <dbReference type="Proteomes" id="UP000268192"/>
    </source>
</evidence>
<evidence type="ECO:0000313" key="2">
    <source>
        <dbReference type="EMBL" id="AZN71537.1"/>
    </source>
</evidence>
<name>A0A3Q8XNI6_9HYPH</name>
<dbReference type="Proteomes" id="UP000268192">
    <property type="component" value="Chromosome"/>
</dbReference>
<sequence>MRIFQSAFLTVFVFSLAMPAQGQSLPSGVLGSWDISAEGCRTPGISMTQIDVTVDKIEMYAGNAIVRTVDRSGQVTFVAADFLQTEGAVALGERERSYFRFTQRDGADRLNFVWKDVQTVDLVRCDDINAGFEEAIAERNSAEIVSHFDRILPIPTGLWVVAGNDCDRPANASWRSYDGQGLYGARSRRCRIDSVSSEGSRYVIEQICSATYDGSETKHRDTIDIQAPKRFGLIEDGELTTQDFNWCGPRLRP</sequence>
<feature type="chain" id="PRO_5018665028" description="DUF2147 domain-containing protein" evidence="1">
    <location>
        <begin position="23"/>
        <end position="253"/>
    </location>
</feature>
<gene>
    <name evidence="2" type="ORF">D5400_09890</name>
</gene>